<organism evidence="1 2">
    <name type="scientific">Hucho hucho</name>
    <name type="common">huchen</name>
    <dbReference type="NCBI Taxonomy" id="62062"/>
    <lineage>
        <taxon>Eukaryota</taxon>
        <taxon>Metazoa</taxon>
        <taxon>Chordata</taxon>
        <taxon>Craniata</taxon>
        <taxon>Vertebrata</taxon>
        <taxon>Euteleostomi</taxon>
        <taxon>Actinopterygii</taxon>
        <taxon>Neopterygii</taxon>
        <taxon>Teleostei</taxon>
        <taxon>Protacanthopterygii</taxon>
        <taxon>Salmoniformes</taxon>
        <taxon>Salmonidae</taxon>
        <taxon>Salmoninae</taxon>
        <taxon>Hucho</taxon>
    </lineage>
</organism>
<dbReference type="Gene3D" id="1.20.58.60">
    <property type="match status" value="1"/>
</dbReference>
<evidence type="ECO:0000313" key="2">
    <source>
        <dbReference type="Proteomes" id="UP000314982"/>
    </source>
</evidence>
<protein>
    <submittedName>
        <fullName evidence="1">Uncharacterized protein</fullName>
    </submittedName>
</protein>
<dbReference type="SUPFAM" id="SSF46966">
    <property type="entry name" value="Spectrin repeat"/>
    <property type="match status" value="1"/>
</dbReference>
<proteinExistence type="predicted"/>
<reference evidence="2" key="1">
    <citation type="submission" date="2018-06" db="EMBL/GenBank/DDBJ databases">
        <title>Genome assembly of Danube salmon.</title>
        <authorList>
            <person name="Macqueen D.J."/>
            <person name="Gundappa M.K."/>
        </authorList>
    </citation>
    <scope>NUCLEOTIDE SEQUENCE [LARGE SCALE GENOMIC DNA]</scope>
</reference>
<name>A0A4W5K664_9TELE</name>
<reference evidence="1" key="3">
    <citation type="submission" date="2025-09" db="UniProtKB">
        <authorList>
            <consortium name="Ensembl"/>
        </authorList>
    </citation>
    <scope>IDENTIFICATION</scope>
</reference>
<dbReference type="STRING" id="62062.ENSHHUP00000012818"/>
<dbReference type="Proteomes" id="UP000314982">
    <property type="component" value="Unassembled WGS sequence"/>
</dbReference>
<evidence type="ECO:0000313" key="1">
    <source>
        <dbReference type="Ensembl" id="ENSHHUP00000012818.1"/>
    </source>
</evidence>
<dbReference type="AlphaFoldDB" id="A0A4W5K664"/>
<reference evidence="1" key="2">
    <citation type="submission" date="2025-08" db="UniProtKB">
        <authorList>
            <consortium name="Ensembl"/>
        </authorList>
    </citation>
    <scope>IDENTIFICATION</scope>
</reference>
<accession>A0A4W5K664</accession>
<keyword evidence="2" id="KW-1185">Reference proteome</keyword>
<dbReference type="Ensembl" id="ENSHHUT00000013233.1">
    <property type="protein sequence ID" value="ENSHHUP00000012818.1"/>
    <property type="gene ID" value="ENSHHUG00000007866.1"/>
</dbReference>
<sequence>RNRINKNSGYDGGIDHYGLRCCAIEIPSLKGFWSHWTRTGIWVRLEAFSDNSGKLQLSLQEIIDWLTSKDEELSQQLPIGGDVGAVQHQREFHQVLCWAPFKNNITQTLQTNI</sequence>